<sequence>MGVVDNAVYVDGCRACEPDSLEDTYELLRDRHGMGWIGLYRPDALEVESSRSPAGSNLCFHG</sequence>
<name>A0ABN2FI39_9ACTN</name>
<protein>
    <submittedName>
        <fullName evidence="1">Uncharacterized protein</fullName>
    </submittedName>
</protein>
<evidence type="ECO:0000313" key="2">
    <source>
        <dbReference type="Proteomes" id="UP001501319"/>
    </source>
</evidence>
<proteinExistence type="predicted"/>
<gene>
    <name evidence="1" type="ORF">GCM10009744_44240</name>
</gene>
<organism evidence="1 2">
    <name type="scientific">Kribbella alba</name>
    <dbReference type="NCBI Taxonomy" id="190197"/>
    <lineage>
        <taxon>Bacteria</taxon>
        <taxon>Bacillati</taxon>
        <taxon>Actinomycetota</taxon>
        <taxon>Actinomycetes</taxon>
        <taxon>Propionibacteriales</taxon>
        <taxon>Kribbellaceae</taxon>
        <taxon>Kribbella</taxon>
    </lineage>
</organism>
<dbReference type="Proteomes" id="UP001501319">
    <property type="component" value="Unassembled WGS sequence"/>
</dbReference>
<keyword evidence="2" id="KW-1185">Reference proteome</keyword>
<comment type="caution">
    <text evidence="1">The sequence shown here is derived from an EMBL/GenBank/DDBJ whole genome shotgun (WGS) entry which is preliminary data.</text>
</comment>
<accession>A0ABN2FI39</accession>
<evidence type="ECO:0000313" key="1">
    <source>
        <dbReference type="EMBL" id="GAA1648059.1"/>
    </source>
</evidence>
<dbReference type="EMBL" id="BAAANE010000007">
    <property type="protein sequence ID" value="GAA1648059.1"/>
    <property type="molecule type" value="Genomic_DNA"/>
</dbReference>
<reference evidence="1 2" key="1">
    <citation type="journal article" date="2019" name="Int. J. Syst. Evol. Microbiol.">
        <title>The Global Catalogue of Microorganisms (GCM) 10K type strain sequencing project: providing services to taxonomists for standard genome sequencing and annotation.</title>
        <authorList>
            <consortium name="The Broad Institute Genomics Platform"/>
            <consortium name="The Broad Institute Genome Sequencing Center for Infectious Disease"/>
            <person name="Wu L."/>
            <person name="Ma J."/>
        </authorList>
    </citation>
    <scope>NUCLEOTIDE SEQUENCE [LARGE SCALE GENOMIC DNA]</scope>
    <source>
        <strain evidence="1 2">JCM 14306</strain>
    </source>
</reference>